<evidence type="ECO:0000313" key="2">
    <source>
        <dbReference type="Proteomes" id="UP000481030"/>
    </source>
</evidence>
<dbReference type="AlphaFoldDB" id="A0A6L3V5Q1"/>
<reference evidence="1 2" key="1">
    <citation type="journal article" date="2016" name="Antonie Van Leeuwenhoek">
        <title>Bacillus depressus sp. nov., isolated from soil of a sunflower field.</title>
        <authorList>
            <person name="Wei X."/>
            <person name="Xin D."/>
            <person name="Xin Y."/>
            <person name="Zhang H."/>
            <person name="Wang T."/>
            <person name="Zhang J."/>
        </authorList>
    </citation>
    <scope>NUCLEOTIDE SEQUENCE [LARGE SCALE GENOMIC DNA]</scope>
    <source>
        <strain evidence="1 2">BZ1</strain>
    </source>
</reference>
<dbReference type="Proteomes" id="UP000481030">
    <property type="component" value="Unassembled WGS sequence"/>
</dbReference>
<gene>
    <name evidence="1" type="ORF">F7731_21630</name>
</gene>
<sequence>MTDNIVLKEGETKMRKPRRRSFADLVLENKHQILKDEAAMEKIEARLEEKRLNKAE</sequence>
<evidence type="ECO:0000313" key="1">
    <source>
        <dbReference type="EMBL" id="KAB2329803.1"/>
    </source>
</evidence>
<comment type="caution">
    <text evidence="1">The sequence shown here is derived from an EMBL/GenBank/DDBJ whole genome shotgun (WGS) entry which is preliminary data.</text>
</comment>
<protein>
    <submittedName>
        <fullName evidence="1">FbpB family small basic protein</fullName>
    </submittedName>
</protein>
<name>A0A6L3V5Q1_9BACI</name>
<dbReference type="EMBL" id="WBOS01000017">
    <property type="protein sequence ID" value="KAB2329803.1"/>
    <property type="molecule type" value="Genomic_DNA"/>
</dbReference>
<dbReference type="OrthoDB" id="2991278at2"/>
<keyword evidence="2" id="KW-1185">Reference proteome</keyword>
<dbReference type="InterPro" id="IPR025004">
    <property type="entry name" value="SenN/SenS"/>
</dbReference>
<proteinExistence type="predicted"/>
<accession>A0A6L3V5Q1</accession>
<organism evidence="1 2">
    <name type="scientific">Cytobacillus depressus</name>
    <dbReference type="NCBI Taxonomy" id="1602942"/>
    <lineage>
        <taxon>Bacteria</taxon>
        <taxon>Bacillati</taxon>
        <taxon>Bacillota</taxon>
        <taxon>Bacilli</taxon>
        <taxon>Bacillales</taxon>
        <taxon>Bacillaceae</taxon>
        <taxon>Cytobacillus</taxon>
    </lineage>
</organism>
<dbReference type="Pfam" id="PF13040">
    <property type="entry name" value="Fur_reg_FbpB"/>
    <property type="match status" value="1"/>
</dbReference>